<keyword evidence="3" id="KW-1185">Reference proteome</keyword>
<dbReference type="GeneID" id="55609681"/>
<evidence type="ECO:0000313" key="1">
    <source>
        <dbReference type="EMBL" id="AXH67213.1"/>
    </source>
</evidence>
<dbReference type="Pfam" id="PF24239">
    <property type="entry name" value="DUF7447"/>
    <property type="match status" value="1"/>
</dbReference>
<dbReference type="KEGG" id="vg:55609681"/>
<dbReference type="InterPro" id="IPR055870">
    <property type="entry name" value="DUF7447"/>
</dbReference>
<reference evidence="2 3" key="1">
    <citation type="submission" date="2018-07" db="EMBL/GenBank/DDBJ databases">
        <authorList>
            <person name="Wofford K.M."/>
            <person name="Typhair T.J."/>
            <person name="Gonzales M.A."/>
            <person name="Castillo J.C."/>
            <person name="Smith B.R."/>
            <person name="Klug H.M."/>
            <person name="Hughes L.E."/>
            <person name="Garlena R.A."/>
            <person name="Russell D.A."/>
            <person name="Pope W.H."/>
            <person name="Jacobs-Sera D."/>
            <person name="Hatfull G.F."/>
        </authorList>
    </citation>
    <scope>NUCLEOTIDE SEQUENCE [LARGE SCALE GENOMIC DNA]</scope>
</reference>
<sequence>MFSTMDQIKKASRESNSTAREWFKCSSMRFFNTELYENDLFPIGQRGTIFITSEYMDDPEAKSYSLRYATRNVDGFFKIVTLDDFMGYDSLQDAIDGARSYQDFYHKIMDN</sequence>
<dbReference type="Proteomes" id="UP000260216">
    <property type="component" value="Segment"/>
</dbReference>
<dbReference type="EMBL" id="MH576968">
    <property type="protein sequence ID" value="AXH67407.1"/>
    <property type="molecule type" value="Genomic_DNA"/>
</dbReference>
<organism evidence="2 3">
    <name type="scientific">Streptomyces phage Wofford</name>
    <dbReference type="NCBI Taxonomy" id="2283267"/>
    <lineage>
        <taxon>Viruses</taxon>
        <taxon>Duplodnaviria</taxon>
        <taxon>Heunggongvirae</taxon>
        <taxon>Uroviricota</taxon>
        <taxon>Caudoviricetes</taxon>
        <taxon>Stanwilliamsviridae</taxon>
        <taxon>Boydwoodruffvirinae</taxon>
        <taxon>Karimacvirus</taxon>
        <taxon>Karimacvirus wofford</taxon>
        <taxon>Streptomyces virus Wofford</taxon>
    </lineage>
</organism>
<dbReference type="EMBL" id="MH576968">
    <property type="protein sequence ID" value="AXH67213.1"/>
    <property type="molecule type" value="Genomic_DNA"/>
</dbReference>
<dbReference type="RefSeq" id="YP_009839916.1">
    <property type="nucleotide sequence ID" value="NC_048722.1"/>
</dbReference>
<protein>
    <submittedName>
        <fullName evidence="2">Uncharacterized protein</fullName>
    </submittedName>
</protein>
<evidence type="ECO:0000313" key="3">
    <source>
        <dbReference type="Proteomes" id="UP000260216"/>
    </source>
</evidence>
<evidence type="ECO:0000313" key="2">
    <source>
        <dbReference type="EMBL" id="AXH67407.1"/>
    </source>
</evidence>
<gene>
    <name evidence="2" type="primary">273</name>
    <name evidence="1" type="synonym">15</name>
    <name evidence="1" type="ORF">SEA_WOFFORD_15</name>
    <name evidence="2" type="ORF">SEA_WOFFORD_273</name>
</gene>
<proteinExistence type="predicted"/>
<accession>A0A345MA86</accession>
<name>A0A345MA86_9CAUD</name>